<feature type="domain" description="Malectin-like" evidence="15">
    <location>
        <begin position="40"/>
        <end position="417"/>
    </location>
</feature>
<sequence>MDFLLVFKIGFLLFACTLLIHEMPLVTSESVYTPTDCIFLSCGTSGDGTDDGRQWIGDINSEYSPLESFSDNKSMVATTDKQPTTSMYVFPYKHARVSHSQFTYNFNLTPGPKFVRLYFFPTTYQSSNKNLSETKGFMDVAAGIYALLRNFSALLYAEDWVTDTFCNEYNIFVQENQKLNISFSPFFEDSNDAYAFVNAIEIVSMPTYLYYSNPNSSGINVVGEKEQFHITNDTALETHCRVNIGYSRSLLPGEDTGMYRVWEGDVIYFYPPEAPLPKTISANASVNYSKVQAYTAPDKVYQSARSIGSSKLENLTWEVILDRGYKFLVRLHFCEIDLRVTKPGDRLIVISMNDEIVEAGFDILESSGGQMIPIYKDYIVTGPEQAKSEIYQLLISLKPNASSVYDDVILNGLEVFKLSNSLNELDGENPDSPPPPPAVSLIQPPPLPSNKSSNRKTLIIVICACAPVLLIVISLLSRWIVTRKNQRKRKHWESGRESLTCCWLNFYKGKSTKSEGSALPTELCQHFSLSEIRAATNNFDDELVICKGGFGKVFKGEIDGGEKIVAIKRLNPDSE</sequence>
<dbReference type="Gene3D" id="2.60.120.430">
    <property type="entry name" value="Galactose-binding lectin"/>
    <property type="match status" value="2"/>
</dbReference>
<evidence type="ECO:0000256" key="11">
    <source>
        <dbReference type="ARBA" id="ARBA00023180"/>
    </source>
</evidence>
<dbReference type="SUPFAM" id="SSF56112">
    <property type="entry name" value="Protein kinase-like (PK-like)"/>
    <property type="match status" value="1"/>
</dbReference>
<keyword evidence="17" id="KW-1185">Reference proteome</keyword>
<dbReference type="FunFam" id="2.60.120.430:FF:000007">
    <property type="entry name" value="FERONIA receptor-like kinase"/>
    <property type="match status" value="1"/>
</dbReference>
<evidence type="ECO:0000256" key="1">
    <source>
        <dbReference type="ARBA" id="ARBA00004479"/>
    </source>
</evidence>
<evidence type="ECO:0000256" key="3">
    <source>
        <dbReference type="ARBA" id="ARBA00022679"/>
    </source>
</evidence>
<evidence type="ECO:0000256" key="5">
    <source>
        <dbReference type="ARBA" id="ARBA00022729"/>
    </source>
</evidence>
<evidence type="ECO:0000256" key="2">
    <source>
        <dbReference type="ARBA" id="ARBA00022527"/>
    </source>
</evidence>
<feature type="transmembrane region" description="Helical" evidence="13">
    <location>
        <begin position="458"/>
        <end position="481"/>
    </location>
</feature>
<feature type="signal peptide" evidence="14">
    <location>
        <begin position="1"/>
        <end position="28"/>
    </location>
</feature>
<dbReference type="InterPro" id="IPR024788">
    <property type="entry name" value="Malectin-like_Carb-bd_dom"/>
</dbReference>
<feature type="chain" id="PRO_5043709509" description="Malectin-like domain-containing protein" evidence="14">
    <location>
        <begin position="29"/>
        <end position="575"/>
    </location>
</feature>
<dbReference type="Gene3D" id="3.30.200.20">
    <property type="entry name" value="Phosphorylase Kinase, domain 1"/>
    <property type="match status" value="1"/>
</dbReference>
<evidence type="ECO:0000256" key="12">
    <source>
        <dbReference type="SAM" id="MobiDB-lite"/>
    </source>
</evidence>
<dbReference type="PANTHER" id="PTHR34590:SF15">
    <property type="entry name" value="PROTEIN KINASE DOMAIN-CONTAINING PROTEIN"/>
    <property type="match status" value="1"/>
</dbReference>
<keyword evidence="11" id="KW-0325">Glycoprotein</keyword>
<dbReference type="GO" id="GO:0005524">
    <property type="term" value="F:ATP binding"/>
    <property type="evidence" value="ECO:0007669"/>
    <property type="project" value="UniProtKB-KW"/>
</dbReference>
<dbReference type="FunFam" id="2.60.120.430:FF:000003">
    <property type="entry name" value="FERONIA receptor-like kinase"/>
    <property type="match status" value="1"/>
</dbReference>
<dbReference type="GO" id="GO:0004714">
    <property type="term" value="F:transmembrane receptor protein tyrosine kinase activity"/>
    <property type="evidence" value="ECO:0007669"/>
    <property type="project" value="InterPro"/>
</dbReference>
<dbReference type="EMBL" id="JAIWQS010000001">
    <property type="protein sequence ID" value="KAJ8775018.1"/>
    <property type="molecule type" value="Genomic_DNA"/>
</dbReference>
<comment type="caution">
    <text evidence="16">The sequence shown here is derived from an EMBL/GenBank/DDBJ whole genome shotgun (WGS) entry which is preliminary data.</text>
</comment>
<evidence type="ECO:0000256" key="9">
    <source>
        <dbReference type="ARBA" id="ARBA00022989"/>
    </source>
</evidence>
<keyword evidence="6" id="KW-0547">Nucleotide-binding</keyword>
<evidence type="ECO:0000313" key="17">
    <source>
        <dbReference type="Proteomes" id="UP001159364"/>
    </source>
</evidence>
<evidence type="ECO:0000256" key="4">
    <source>
        <dbReference type="ARBA" id="ARBA00022692"/>
    </source>
</evidence>
<dbReference type="InterPro" id="IPR045272">
    <property type="entry name" value="ANXUR1/2-like"/>
</dbReference>
<accession>A0AAV8U6Z0</accession>
<keyword evidence="7" id="KW-0418">Kinase</keyword>
<comment type="subcellular location">
    <subcellularLocation>
        <location evidence="1">Membrane</location>
        <topology evidence="1">Single-pass type I membrane protein</topology>
    </subcellularLocation>
</comment>
<dbReference type="Pfam" id="PF12819">
    <property type="entry name" value="Malectin_like"/>
    <property type="match status" value="1"/>
</dbReference>
<proteinExistence type="predicted"/>
<keyword evidence="2" id="KW-0723">Serine/threonine-protein kinase</keyword>
<gene>
    <name evidence="16" type="ORF">K2173_020022</name>
</gene>
<protein>
    <recommendedName>
        <fullName evidence="15">Malectin-like domain-containing protein</fullName>
    </recommendedName>
</protein>
<evidence type="ECO:0000256" key="13">
    <source>
        <dbReference type="SAM" id="Phobius"/>
    </source>
</evidence>
<name>A0AAV8U6Z0_9ROSI</name>
<keyword evidence="3" id="KW-0808">Transferase</keyword>
<evidence type="ECO:0000256" key="8">
    <source>
        <dbReference type="ARBA" id="ARBA00022840"/>
    </source>
</evidence>
<evidence type="ECO:0000256" key="6">
    <source>
        <dbReference type="ARBA" id="ARBA00022741"/>
    </source>
</evidence>
<feature type="region of interest" description="Disordered" evidence="12">
    <location>
        <begin position="424"/>
        <end position="446"/>
    </location>
</feature>
<evidence type="ECO:0000256" key="10">
    <source>
        <dbReference type="ARBA" id="ARBA00023136"/>
    </source>
</evidence>
<keyword evidence="8" id="KW-0067">ATP-binding</keyword>
<keyword evidence="5 14" id="KW-0732">Signal</keyword>
<keyword evidence="9 13" id="KW-1133">Transmembrane helix</keyword>
<feature type="compositionally biased region" description="Pro residues" evidence="12">
    <location>
        <begin position="431"/>
        <end position="446"/>
    </location>
</feature>
<organism evidence="16 17">
    <name type="scientific">Erythroxylum novogranatense</name>
    <dbReference type="NCBI Taxonomy" id="1862640"/>
    <lineage>
        <taxon>Eukaryota</taxon>
        <taxon>Viridiplantae</taxon>
        <taxon>Streptophyta</taxon>
        <taxon>Embryophyta</taxon>
        <taxon>Tracheophyta</taxon>
        <taxon>Spermatophyta</taxon>
        <taxon>Magnoliopsida</taxon>
        <taxon>eudicotyledons</taxon>
        <taxon>Gunneridae</taxon>
        <taxon>Pentapetalae</taxon>
        <taxon>rosids</taxon>
        <taxon>fabids</taxon>
        <taxon>Malpighiales</taxon>
        <taxon>Erythroxylaceae</taxon>
        <taxon>Erythroxylum</taxon>
    </lineage>
</organism>
<evidence type="ECO:0000259" key="15">
    <source>
        <dbReference type="Pfam" id="PF12819"/>
    </source>
</evidence>
<keyword evidence="10 13" id="KW-0472">Membrane</keyword>
<dbReference type="InterPro" id="IPR011009">
    <property type="entry name" value="Kinase-like_dom_sf"/>
</dbReference>
<evidence type="ECO:0000313" key="16">
    <source>
        <dbReference type="EMBL" id="KAJ8775018.1"/>
    </source>
</evidence>
<dbReference type="AlphaFoldDB" id="A0AAV8U6Z0"/>
<keyword evidence="4 13" id="KW-0812">Transmembrane</keyword>
<dbReference type="GO" id="GO:0004674">
    <property type="term" value="F:protein serine/threonine kinase activity"/>
    <property type="evidence" value="ECO:0007669"/>
    <property type="project" value="UniProtKB-KW"/>
</dbReference>
<dbReference type="GO" id="GO:0016020">
    <property type="term" value="C:membrane"/>
    <property type="evidence" value="ECO:0007669"/>
    <property type="project" value="UniProtKB-SubCell"/>
</dbReference>
<reference evidence="16 17" key="1">
    <citation type="submission" date="2021-09" db="EMBL/GenBank/DDBJ databases">
        <title>Genomic insights and catalytic innovation underlie evolution of tropane alkaloids biosynthesis.</title>
        <authorList>
            <person name="Wang Y.-J."/>
            <person name="Tian T."/>
            <person name="Huang J.-P."/>
            <person name="Huang S.-X."/>
        </authorList>
    </citation>
    <scope>NUCLEOTIDE SEQUENCE [LARGE SCALE GENOMIC DNA]</scope>
    <source>
        <strain evidence="16">KIB-2018</strain>
        <tissue evidence="16">Leaf</tissue>
    </source>
</reference>
<dbReference type="PANTHER" id="PTHR34590">
    <property type="entry name" value="OS03G0124300 PROTEIN-RELATED"/>
    <property type="match status" value="1"/>
</dbReference>
<dbReference type="Proteomes" id="UP001159364">
    <property type="component" value="Linkage Group LG01"/>
</dbReference>
<evidence type="ECO:0000256" key="14">
    <source>
        <dbReference type="SAM" id="SignalP"/>
    </source>
</evidence>
<evidence type="ECO:0000256" key="7">
    <source>
        <dbReference type="ARBA" id="ARBA00022777"/>
    </source>
</evidence>